<dbReference type="AlphaFoldDB" id="A0A067NGE8"/>
<evidence type="ECO:0000313" key="2">
    <source>
        <dbReference type="EMBL" id="KDQ26055.1"/>
    </source>
</evidence>
<reference evidence="3" key="1">
    <citation type="journal article" date="2014" name="Proc. Natl. Acad. Sci. U.S.A.">
        <title>Extensive sampling of basidiomycete genomes demonstrates inadequacy of the white-rot/brown-rot paradigm for wood decay fungi.</title>
        <authorList>
            <person name="Riley R."/>
            <person name="Salamov A.A."/>
            <person name="Brown D.W."/>
            <person name="Nagy L.G."/>
            <person name="Floudas D."/>
            <person name="Held B.W."/>
            <person name="Levasseur A."/>
            <person name="Lombard V."/>
            <person name="Morin E."/>
            <person name="Otillar R."/>
            <person name="Lindquist E.A."/>
            <person name="Sun H."/>
            <person name="LaButti K.M."/>
            <person name="Schmutz J."/>
            <person name="Jabbour D."/>
            <person name="Luo H."/>
            <person name="Baker S.E."/>
            <person name="Pisabarro A.G."/>
            <person name="Walton J.D."/>
            <person name="Blanchette R.A."/>
            <person name="Henrissat B."/>
            <person name="Martin F."/>
            <person name="Cullen D."/>
            <person name="Hibbett D.S."/>
            <person name="Grigoriev I.V."/>
        </authorList>
    </citation>
    <scope>NUCLEOTIDE SEQUENCE [LARGE SCALE GENOMIC DNA]</scope>
    <source>
        <strain evidence="3">PC15</strain>
    </source>
</reference>
<evidence type="ECO:0000313" key="3">
    <source>
        <dbReference type="Proteomes" id="UP000027073"/>
    </source>
</evidence>
<feature type="region of interest" description="Disordered" evidence="1">
    <location>
        <begin position="80"/>
        <end position="128"/>
    </location>
</feature>
<dbReference type="EMBL" id="KL198010">
    <property type="protein sequence ID" value="KDQ26055.1"/>
    <property type="molecule type" value="Genomic_DNA"/>
</dbReference>
<evidence type="ECO:0000256" key="1">
    <source>
        <dbReference type="SAM" id="MobiDB-lite"/>
    </source>
</evidence>
<feature type="compositionally biased region" description="Basic and acidic residues" evidence="1">
    <location>
        <begin position="107"/>
        <end position="128"/>
    </location>
</feature>
<feature type="region of interest" description="Disordered" evidence="1">
    <location>
        <begin position="1"/>
        <end position="52"/>
    </location>
</feature>
<dbReference type="Proteomes" id="UP000027073">
    <property type="component" value="Unassembled WGS sequence"/>
</dbReference>
<sequence>MSKVPRGIGPGYPNADTIPTPTTLTVFNWKDSVPPAPRDEPSPLPEGTPIIPLQSVRSLTCGGDNDSGARWIRIKIPIPGNNRFSAPSNAKRHMKAIHPRDLPPTAKPEKEQPYNLSEARRDSDDQLR</sequence>
<accession>A0A067NGE8</accession>
<gene>
    <name evidence="2" type="ORF">PLEOSDRAFT_1085338</name>
</gene>
<dbReference type="VEuPathDB" id="FungiDB:PLEOSDRAFT_1085338"/>
<dbReference type="HOGENOM" id="CLU_1960486_0_0_1"/>
<proteinExistence type="predicted"/>
<protein>
    <submittedName>
        <fullName evidence="2">Uncharacterized protein</fullName>
    </submittedName>
</protein>
<organism evidence="2 3">
    <name type="scientific">Pleurotus ostreatus (strain PC15)</name>
    <name type="common">Oyster mushroom</name>
    <dbReference type="NCBI Taxonomy" id="1137138"/>
    <lineage>
        <taxon>Eukaryota</taxon>
        <taxon>Fungi</taxon>
        <taxon>Dikarya</taxon>
        <taxon>Basidiomycota</taxon>
        <taxon>Agaricomycotina</taxon>
        <taxon>Agaricomycetes</taxon>
        <taxon>Agaricomycetidae</taxon>
        <taxon>Agaricales</taxon>
        <taxon>Pleurotineae</taxon>
        <taxon>Pleurotaceae</taxon>
        <taxon>Pleurotus</taxon>
    </lineage>
</organism>
<name>A0A067NGE8_PLEO1</name>
<feature type="compositionally biased region" description="Polar residues" evidence="1">
    <location>
        <begin position="17"/>
        <end position="26"/>
    </location>
</feature>
<dbReference type="InParanoid" id="A0A067NGE8"/>